<dbReference type="RefSeq" id="WP_038495139.1">
    <property type="nucleotide sequence ID" value="NZ_BCTH01000014.1"/>
</dbReference>
<feature type="transmembrane region" description="Helical" evidence="1">
    <location>
        <begin position="38"/>
        <end position="58"/>
    </location>
</feature>
<dbReference type="InterPro" id="IPR003675">
    <property type="entry name" value="Rce1/LyrA-like_dom"/>
</dbReference>
<evidence type="ECO:0000313" key="3">
    <source>
        <dbReference type="EMBL" id="CDG84617.1"/>
    </source>
</evidence>
<dbReference type="HOGENOM" id="CLU_078735_0_0_4"/>
<dbReference type="Proteomes" id="UP000027604">
    <property type="component" value="Chromosome I"/>
</dbReference>
<dbReference type="PATRIC" id="fig|1349767.4.peg.586"/>
<dbReference type="OrthoDB" id="9787923at2"/>
<feature type="domain" description="CAAX prenyl protease 2/Lysostaphin resistance protein A-like" evidence="2">
    <location>
        <begin position="116"/>
        <end position="206"/>
    </location>
</feature>
<sequence length="221" mass="24847">MFERAALVRVLPFALYLSFILIDDMLRRFGWPAHALRWLYGIKIGAVLTVLIACRRHYGELRWVRPSPRGLLLSLLTGLLVLVLWVKLDAGWMSIGSSAGFDPRGDGGIIDWRLVAMRIAGAALVVPVMEELFWRSFLMRWIDAPDFLKRAPAQVSARAFAVSVLLFGFEHNLWLAGLVAGAAYSVLYMRSQSLWPPIIAHAVTNAGLGVWIVTTGHWTYW</sequence>
<keyword evidence="1" id="KW-0472">Membrane</keyword>
<gene>
    <name evidence="3" type="ORF">GJA_4006</name>
</gene>
<feature type="transmembrane region" description="Helical" evidence="1">
    <location>
        <begin position="109"/>
        <end position="129"/>
    </location>
</feature>
<keyword evidence="1" id="KW-0812">Transmembrane</keyword>
<name>W0VBG6_9BURK</name>
<proteinExistence type="predicted"/>
<dbReference type="GO" id="GO:0080120">
    <property type="term" value="P:CAAX-box protein maturation"/>
    <property type="evidence" value="ECO:0007669"/>
    <property type="project" value="UniProtKB-ARBA"/>
</dbReference>
<feature type="transmembrane region" description="Helical" evidence="1">
    <location>
        <begin position="70"/>
        <end position="88"/>
    </location>
</feature>
<feature type="transmembrane region" description="Helical" evidence="1">
    <location>
        <begin position="198"/>
        <end position="220"/>
    </location>
</feature>
<dbReference type="NCBIfam" id="TIGR03008">
    <property type="entry name" value="pepcterm_CAAX"/>
    <property type="match status" value="1"/>
</dbReference>
<dbReference type="InterPro" id="IPR014346">
    <property type="entry name" value="Prenyl_protease-related"/>
</dbReference>
<reference evidence="3 4" key="1">
    <citation type="journal article" date="2015" name="Genome Announc.">
        <title>Genome Sequence of Mushroom Soft-Rot Pathogen Janthinobacterium agaricidamnosum.</title>
        <authorList>
            <person name="Graupner K."/>
            <person name="Lackner G."/>
            <person name="Hertweck C."/>
        </authorList>
    </citation>
    <scope>NUCLEOTIDE SEQUENCE [LARGE SCALE GENOMIC DNA]</scope>
    <source>
        <strain evidence="4">NBRC 102515 / DSM 9628</strain>
    </source>
</reference>
<keyword evidence="1" id="KW-1133">Transmembrane helix</keyword>
<dbReference type="GO" id="GO:0004175">
    <property type="term" value="F:endopeptidase activity"/>
    <property type="evidence" value="ECO:0007669"/>
    <property type="project" value="UniProtKB-ARBA"/>
</dbReference>
<dbReference type="KEGG" id="jag:GJA_4006"/>
<dbReference type="Pfam" id="PF02517">
    <property type="entry name" value="Rce1-like"/>
    <property type="match status" value="1"/>
</dbReference>
<protein>
    <submittedName>
        <fullName evidence="3">CAAX amino terminal protease family protein</fullName>
    </submittedName>
</protein>
<keyword evidence="3" id="KW-0645">Protease</keyword>
<organism evidence="3 4">
    <name type="scientific">Janthinobacterium agaricidamnosum NBRC 102515 = DSM 9628</name>
    <dbReference type="NCBI Taxonomy" id="1349767"/>
    <lineage>
        <taxon>Bacteria</taxon>
        <taxon>Pseudomonadati</taxon>
        <taxon>Pseudomonadota</taxon>
        <taxon>Betaproteobacteria</taxon>
        <taxon>Burkholderiales</taxon>
        <taxon>Oxalobacteraceae</taxon>
        <taxon>Janthinobacterium</taxon>
    </lineage>
</organism>
<evidence type="ECO:0000313" key="4">
    <source>
        <dbReference type="Proteomes" id="UP000027604"/>
    </source>
</evidence>
<dbReference type="AlphaFoldDB" id="W0VBG6"/>
<evidence type="ECO:0000256" key="1">
    <source>
        <dbReference type="SAM" id="Phobius"/>
    </source>
</evidence>
<evidence type="ECO:0000259" key="2">
    <source>
        <dbReference type="Pfam" id="PF02517"/>
    </source>
</evidence>
<accession>W0VBG6</accession>
<dbReference type="GO" id="GO:0006508">
    <property type="term" value="P:proteolysis"/>
    <property type="evidence" value="ECO:0007669"/>
    <property type="project" value="UniProtKB-KW"/>
</dbReference>
<dbReference type="eggNOG" id="COG1266">
    <property type="taxonomic scope" value="Bacteria"/>
</dbReference>
<feature type="transmembrane region" description="Helical" evidence="1">
    <location>
        <begin position="6"/>
        <end position="26"/>
    </location>
</feature>
<dbReference type="EMBL" id="HG322949">
    <property type="protein sequence ID" value="CDG84617.1"/>
    <property type="molecule type" value="Genomic_DNA"/>
</dbReference>
<keyword evidence="3" id="KW-0378">Hydrolase</keyword>
<keyword evidence="4" id="KW-1185">Reference proteome</keyword>
<dbReference type="STRING" id="1349767.GJA_4006"/>